<dbReference type="InterPro" id="IPR003661">
    <property type="entry name" value="HisK_dim/P_dom"/>
</dbReference>
<dbReference type="SUPFAM" id="SSF55874">
    <property type="entry name" value="ATPase domain of HSP90 chaperone/DNA topoisomerase II/histidine kinase"/>
    <property type="match status" value="1"/>
</dbReference>
<accession>A0ABS8DG54</accession>
<dbReference type="CDD" id="cd00082">
    <property type="entry name" value="HisKA"/>
    <property type="match status" value="1"/>
</dbReference>
<reference evidence="12 13" key="1">
    <citation type="submission" date="2021-10" db="EMBL/GenBank/DDBJ databases">
        <title>Collection of gut derived symbiotic bacterial strains cultured from healthy donors.</title>
        <authorList>
            <person name="Lin H."/>
            <person name="Littmann E."/>
            <person name="Kohout C."/>
            <person name="Pamer E.G."/>
        </authorList>
    </citation>
    <scope>NUCLEOTIDE SEQUENCE [LARGE SCALE GENOMIC DNA]</scope>
    <source>
        <strain evidence="12 13">DFI.1.165</strain>
    </source>
</reference>
<dbReference type="PANTHER" id="PTHR45339">
    <property type="entry name" value="HYBRID SIGNAL TRANSDUCTION HISTIDINE KINASE J"/>
    <property type="match status" value="1"/>
</dbReference>
<evidence type="ECO:0000256" key="7">
    <source>
        <dbReference type="ARBA" id="ARBA00024867"/>
    </source>
</evidence>
<comment type="caution">
    <text evidence="12">The sequence shown here is derived from an EMBL/GenBank/DDBJ whole genome shotgun (WGS) entry which is preliminary data.</text>
</comment>
<dbReference type="InterPro" id="IPR036097">
    <property type="entry name" value="HisK_dim/P_sf"/>
</dbReference>
<dbReference type="InterPro" id="IPR003594">
    <property type="entry name" value="HATPase_dom"/>
</dbReference>
<sequence>MEQQEIEFKMTQSGSELEEDYGLLMKSMQVSVSKHLLDDAFTMIWANEFYYQLIGYPQEEYEELFHNRPDIYYQYHHYEEELIKISTAVVEAVNEGHSEYALITRMPVKGGAHRWVRMNGFFTQNVVKGCRISYTVITDVNDLVEMRLAQSITYNNIPGFVGKYLVKEHFHIKLLEANEQFASFLGLKDKSGSLDSIFQLNMEANREAIISQFSNIEKGEHIKFLAKMQNKEGNILWMQANGDCIDWVDGCPVYLVIYIDVTDVTELRQMQAKLETQAQQLRDALASAQKANSAKKDFLSRMSHEIRTPLNAIIGMTTIAAVHSSDTARVEDCLSKISYSSKHLLSIINDILDMSKIEEGKLTVDHKAFSLQQLMDSVTTIIYPQAAAKGVEFKETIQAVEEEEVIGDSMRVGQILINLLSNAVKFTPEGGAVTLKVRQTTDRKERMWLEFTVSDNGRGMSEEFLQHLYEPFEQEHERGINSGGTGLGMPITKNLVSLLEGTISVKSKVGKGTVFTVEIPFESVEKKRYLNYPSMDSLRVLVSDNDRDDCAYTSLLLKNLGIKAKEVFSGKDAVEEIRRTYKTKEEYDVCLIDWRMPDMDGIETTRQVRSIVGPDTLIIIITAYDYSSIEAEAWEAGANLFLAKPFFASSLYNSLLTATKPQRTSQDNSHFSTGNLLQGKKILLVEDNVLNLEIAVDLLEMAGAVVDCAQDGKEAVDYFVDKRGRECDVILMDIQMPVMDGYQAARIIRASDCANAQDIPIIAMTADAFQEDVAAALEAGMNAHIAKPFDTELLYNTLNKVLASGNTNVHV</sequence>
<dbReference type="InterPro" id="IPR004358">
    <property type="entry name" value="Sig_transdc_His_kin-like_C"/>
</dbReference>
<feature type="domain" description="Response regulatory" evidence="11">
    <location>
        <begin position="539"/>
        <end position="659"/>
    </location>
</feature>
<evidence type="ECO:0000256" key="9">
    <source>
        <dbReference type="SAM" id="Coils"/>
    </source>
</evidence>
<keyword evidence="5" id="KW-0418">Kinase</keyword>
<dbReference type="CDD" id="cd17546">
    <property type="entry name" value="REC_hyHK_CKI1_RcsC-like"/>
    <property type="match status" value="2"/>
</dbReference>
<comment type="function">
    <text evidence="7">May play the central regulatory role in sporulation. It may be an element of the effector pathway responsible for the activation of sporulation genes in response to nutritional stress. Spo0A may act in concert with spo0H (a sigma factor) to control the expression of some genes that are critical to the sporulation process.</text>
</comment>
<feature type="modified residue" description="4-aspartylphosphate" evidence="8">
    <location>
        <position position="733"/>
    </location>
</feature>
<keyword evidence="9" id="KW-0175">Coiled coil</keyword>
<feature type="coiled-coil region" evidence="9">
    <location>
        <begin position="264"/>
        <end position="291"/>
    </location>
</feature>
<dbReference type="EMBL" id="JAJCIS010000004">
    <property type="protein sequence ID" value="MCB7387386.1"/>
    <property type="molecule type" value="Genomic_DNA"/>
</dbReference>
<evidence type="ECO:0000256" key="5">
    <source>
        <dbReference type="ARBA" id="ARBA00022777"/>
    </source>
</evidence>
<evidence type="ECO:0000256" key="2">
    <source>
        <dbReference type="ARBA" id="ARBA00012438"/>
    </source>
</evidence>
<dbReference type="EC" id="2.7.13.3" evidence="2"/>
<dbReference type="Pfam" id="PF02518">
    <property type="entry name" value="HATPase_c"/>
    <property type="match status" value="1"/>
</dbReference>
<keyword evidence="13" id="KW-1185">Reference proteome</keyword>
<dbReference type="InterPro" id="IPR011006">
    <property type="entry name" value="CheY-like_superfamily"/>
</dbReference>
<dbReference type="CDD" id="cd16922">
    <property type="entry name" value="HATPase_EvgS-ArcB-TorS-like"/>
    <property type="match status" value="1"/>
</dbReference>
<organism evidence="12 13">
    <name type="scientific">Bariatricus massiliensis</name>
    <dbReference type="NCBI Taxonomy" id="1745713"/>
    <lineage>
        <taxon>Bacteria</taxon>
        <taxon>Bacillati</taxon>
        <taxon>Bacillota</taxon>
        <taxon>Clostridia</taxon>
        <taxon>Lachnospirales</taxon>
        <taxon>Lachnospiraceae</taxon>
        <taxon>Bariatricus</taxon>
    </lineage>
</organism>
<keyword evidence="4 8" id="KW-0597">Phosphoprotein</keyword>
<name>A0ABS8DG54_9FIRM</name>
<dbReference type="Gene3D" id="1.10.287.130">
    <property type="match status" value="1"/>
</dbReference>
<dbReference type="SUPFAM" id="SSF47384">
    <property type="entry name" value="Homodimeric domain of signal transducing histidine kinase"/>
    <property type="match status" value="1"/>
</dbReference>
<dbReference type="RefSeq" id="WP_066737688.1">
    <property type="nucleotide sequence ID" value="NZ_JAJCIQ010000005.1"/>
</dbReference>
<dbReference type="PROSITE" id="PS50110">
    <property type="entry name" value="RESPONSE_REGULATORY"/>
    <property type="match status" value="2"/>
</dbReference>
<evidence type="ECO:0000313" key="13">
    <source>
        <dbReference type="Proteomes" id="UP001299546"/>
    </source>
</evidence>
<dbReference type="InterPro" id="IPR036890">
    <property type="entry name" value="HATPase_C_sf"/>
</dbReference>
<feature type="modified residue" description="4-aspartylphosphate" evidence="8">
    <location>
        <position position="593"/>
    </location>
</feature>
<keyword evidence="6" id="KW-0902">Two-component regulatory system</keyword>
<gene>
    <name evidence="12" type="ORF">LIZ65_08795</name>
</gene>
<dbReference type="PROSITE" id="PS50109">
    <property type="entry name" value="HIS_KIN"/>
    <property type="match status" value="1"/>
</dbReference>
<feature type="domain" description="Histidine kinase" evidence="10">
    <location>
        <begin position="301"/>
        <end position="523"/>
    </location>
</feature>
<dbReference type="PRINTS" id="PR00344">
    <property type="entry name" value="BCTRLSENSOR"/>
</dbReference>
<feature type="domain" description="Response regulatory" evidence="11">
    <location>
        <begin position="681"/>
        <end position="802"/>
    </location>
</feature>
<evidence type="ECO:0000256" key="8">
    <source>
        <dbReference type="PROSITE-ProRule" id="PRU00169"/>
    </source>
</evidence>
<dbReference type="PANTHER" id="PTHR45339:SF1">
    <property type="entry name" value="HYBRID SIGNAL TRANSDUCTION HISTIDINE KINASE J"/>
    <property type="match status" value="1"/>
</dbReference>
<evidence type="ECO:0000256" key="3">
    <source>
        <dbReference type="ARBA" id="ARBA00018672"/>
    </source>
</evidence>
<dbReference type="Pfam" id="PF00512">
    <property type="entry name" value="HisKA"/>
    <property type="match status" value="1"/>
</dbReference>
<dbReference type="SMART" id="SM00387">
    <property type="entry name" value="HATPase_c"/>
    <property type="match status" value="1"/>
</dbReference>
<evidence type="ECO:0000256" key="1">
    <source>
        <dbReference type="ARBA" id="ARBA00000085"/>
    </source>
</evidence>
<evidence type="ECO:0000313" key="12">
    <source>
        <dbReference type="EMBL" id="MCB7387386.1"/>
    </source>
</evidence>
<protein>
    <recommendedName>
        <fullName evidence="3">Stage 0 sporulation protein A homolog</fullName>
        <ecNumber evidence="2">2.7.13.3</ecNumber>
    </recommendedName>
</protein>
<dbReference type="InterPro" id="IPR035965">
    <property type="entry name" value="PAS-like_dom_sf"/>
</dbReference>
<evidence type="ECO:0000256" key="4">
    <source>
        <dbReference type="ARBA" id="ARBA00022553"/>
    </source>
</evidence>
<dbReference type="Gene3D" id="3.30.450.20">
    <property type="entry name" value="PAS domain"/>
    <property type="match status" value="2"/>
</dbReference>
<comment type="catalytic activity">
    <reaction evidence="1">
        <text>ATP + protein L-histidine = ADP + protein N-phospho-L-histidine.</text>
        <dbReference type="EC" id="2.7.13.3"/>
    </reaction>
</comment>
<dbReference type="InterPro" id="IPR001789">
    <property type="entry name" value="Sig_transdc_resp-reg_receiver"/>
</dbReference>
<dbReference type="Proteomes" id="UP001299546">
    <property type="component" value="Unassembled WGS sequence"/>
</dbReference>
<dbReference type="SMART" id="SM00388">
    <property type="entry name" value="HisKA"/>
    <property type="match status" value="1"/>
</dbReference>
<dbReference type="Pfam" id="PF00072">
    <property type="entry name" value="Response_reg"/>
    <property type="match status" value="2"/>
</dbReference>
<evidence type="ECO:0000256" key="6">
    <source>
        <dbReference type="ARBA" id="ARBA00023012"/>
    </source>
</evidence>
<keyword evidence="5" id="KW-0808">Transferase</keyword>
<proteinExistence type="predicted"/>
<evidence type="ECO:0000259" key="10">
    <source>
        <dbReference type="PROSITE" id="PS50109"/>
    </source>
</evidence>
<dbReference type="Gene3D" id="3.40.50.2300">
    <property type="match status" value="2"/>
</dbReference>
<dbReference type="SMART" id="SM00448">
    <property type="entry name" value="REC"/>
    <property type="match status" value="2"/>
</dbReference>
<dbReference type="SUPFAM" id="SSF55785">
    <property type="entry name" value="PYP-like sensor domain (PAS domain)"/>
    <property type="match status" value="2"/>
</dbReference>
<dbReference type="SUPFAM" id="SSF52172">
    <property type="entry name" value="CheY-like"/>
    <property type="match status" value="2"/>
</dbReference>
<dbReference type="Gene3D" id="3.30.565.10">
    <property type="entry name" value="Histidine kinase-like ATPase, C-terminal domain"/>
    <property type="match status" value="1"/>
</dbReference>
<evidence type="ECO:0000259" key="11">
    <source>
        <dbReference type="PROSITE" id="PS50110"/>
    </source>
</evidence>
<dbReference type="InterPro" id="IPR005467">
    <property type="entry name" value="His_kinase_dom"/>
</dbReference>